<keyword evidence="4" id="KW-1133">Transmembrane helix</keyword>
<comment type="caution">
    <text evidence="6">The sequence shown here is derived from an EMBL/GenBank/DDBJ whole genome shotgun (WGS) entry which is preliminary data.</text>
</comment>
<evidence type="ECO:0000259" key="5">
    <source>
        <dbReference type="PROSITE" id="PS50199"/>
    </source>
</evidence>
<keyword evidence="2" id="KW-0863">Zinc-finger</keyword>
<dbReference type="EMBL" id="SMFX01000001">
    <property type="protein sequence ID" value="TCK16979.1"/>
    <property type="molecule type" value="Genomic_DNA"/>
</dbReference>
<accession>A0A4R1HCN2</accession>
<gene>
    <name evidence="6" type="ORF">DFR30_0199</name>
</gene>
<evidence type="ECO:0000256" key="4">
    <source>
        <dbReference type="SAM" id="Phobius"/>
    </source>
</evidence>
<dbReference type="RefSeq" id="WP_132970900.1">
    <property type="nucleotide sequence ID" value="NZ_SMFX01000001.1"/>
</dbReference>
<dbReference type="PROSITE" id="PS01358">
    <property type="entry name" value="ZF_RANBP2_1"/>
    <property type="match status" value="1"/>
</dbReference>
<feature type="transmembrane region" description="Helical" evidence="4">
    <location>
        <begin position="146"/>
        <end position="168"/>
    </location>
</feature>
<evidence type="ECO:0000256" key="3">
    <source>
        <dbReference type="ARBA" id="ARBA00022833"/>
    </source>
</evidence>
<protein>
    <recommendedName>
        <fullName evidence="5">RanBP2-type domain-containing protein</fullName>
    </recommendedName>
</protein>
<reference evidence="6 7" key="1">
    <citation type="submission" date="2019-03" db="EMBL/GenBank/DDBJ databases">
        <title>Genomic Encyclopedia of Type Strains, Phase IV (KMG-IV): sequencing the most valuable type-strain genomes for metagenomic binning, comparative biology and taxonomic classification.</title>
        <authorList>
            <person name="Goeker M."/>
        </authorList>
    </citation>
    <scope>NUCLEOTIDE SEQUENCE [LARGE SCALE GENOMIC DNA]</scope>
    <source>
        <strain evidence="6 7">DSM 19610</strain>
    </source>
</reference>
<feature type="transmembrane region" description="Helical" evidence="4">
    <location>
        <begin position="108"/>
        <end position="126"/>
    </location>
</feature>
<keyword evidence="4" id="KW-0812">Transmembrane</keyword>
<dbReference type="InterPro" id="IPR001876">
    <property type="entry name" value="Znf_RanBP2"/>
</dbReference>
<feature type="transmembrane region" description="Helical" evidence="4">
    <location>
        <begin position="83"/>
        <end position="101"/>
    </location>
</feature>
<name>A0A4R1HCN2_9GAMM</name>
<dbReference type="GO" id="GO:0008270">
    <property type="term" value="F:zinc ion binding"/>
    <property type="evidence" value="ECO:0007669"/>
    <property type="project" value="UniProtKB-KW"/>
</dbReference>
<evidence type="ECO:0000313" key="7">
    <source>
        <dbReference type="Proteomes" id="UP000295707"/>
    </source>
</evidence>
<dbReference type="AlphaFoldDB" id="A0A4R1HCN2"/>
<keyword evidence="4" id="KW-0472">Membrane</keyword>
<evidence type="ECO:0000313" key="6">
    <source>
        <dbReference type="EMBL" id="TCK16979.1"/>
    </source>
</evidence>
<dbReference type="PROSITE" id="PS50199">
    <property type="entry name" value="ZF_RANBP2_2"/>
    <property type="match status" value="1"/>
</dbReference>
<organism evidence="6 7">
    <name type="scientific">Thiogranum longum</name>
    <dbReference type="NCBI Taxonomy" id="1537524"/>
    <lineage>
        <taxon>Bacteria</taxon>
        <taxon>Pseudomonadati</taxon>
        <taxon>Pseudomonadota</taxon>
        <taxon>Gammaproteobacteria</taxon>
        <taxon>Chromatiales</taxon>
        <taxon>Ectothiorhodospiraceae</taxon>
        <taxon>Thiogranum</taxon>
    </lineage>
</organism>
<feature type="domain" description="RanBP2-type" evidence="5">
    <location>
        <begin position="1"/>
        <end position="30"/>
    </location>
</feature>
<evidence type="ECO:0000256" key="1">
    <source>
        <dbReference type="ARBA" id="ARBA00022723"/>
    </source>
</evidence>
<sequence>MDYEWVCNVCRALNDSEAHSCRKCNAPAELNQFEIAELRKMLAEGEVIQPLTRSSSPSLNRYYWFVEVSDGKNSVARTIGNTVWWLGLGMLAAMLLAKVLLPENLDIEWIAIPLIFLGILEIRHFSLGKETFLGYVVTPATEENAVWRWLGLVLDIWIISIGVSMVSFGGA</sequence>
<proteinExistence type="predicted"/>
<dbReference type="Proteomes" id="UP000295707">
    <property type="component" value="Unassembled WGS sequence"/>
</dbReference>
<keyword evidence="1" id="KW-0479">Metal-binding</keyword>
<keyword evidence="3" id="KW-0862">Zinc</keyword>
<keyword evidence="7" id="KW-1185">Reference proteome</keyword>
<evidence type="ECO:0000256" key="2">
    <source>
        <dbReference type="ARBA" id="ARBA00022771"/>
    </source>
</evidence>